<dbReference type="EMBL" id="AM114193">
    <property type="protein sequence ID" value="CAJ35477.1"/>
    <property type="molecule type" value="Genomic_DNA"/>
</dbReference>
<dbReference type="Proteomes" id="UP000000663">
    <property type="component" value="Chromosome"/>
</dbReference>
<dbReference type="PANTHER" id="PTHR46401">
    <property type="entry name" value="GLYCOSYLTRANSFERASE WBBK-RELATED"/>
    <property type="match status" value="1"/>
</dbReference>
<evidence type="ECO:0000256" key="1">
    <source>
        <dbReference type="ARBA" id="ARBA00022679"/>
    </source>
</evidence>
<organism evidence="4 5">
    <name type="scientific">Methanocella arvoryzae (strain DSM 22066 / NBRC 105507 / MRE50)</name>
    <dbReference type="NCBI Taxonomy" id="351160"/>
    <lineage>
        <taxon>Archaea</taxon>
        <taxon>Methanobacteriati</taxon>
        <taxon>Methanobacteriota</taxon>
        <taxon>Stenosarchaea group</taxon>
        <taxon>Methanomicrobia</taxon>
        <taxon>Methanocellales</taxon>
        <taxon>Methanocellaceae</taxon>
        <taxon>Methanocella</taxon>
    </lineage>
</organism>
<dbReference type="EC" id="2.4.1.-" evidence="4"/>
<name>Q0W816_METAR</name>
<keyword evidence="1 4" id="KW-0808">Transferase</keyword>
<dbReference type="InterPro" id="IPR028098">
    <property type="entry name" value="Glyco_trans_4-like_N"/>
</dbReference>
<keyword evidence="4" id="KW-0328">Glycosyltransferase</keyword>
<feature type="domain" description="Glycosyltransferase subfamily 4-like N-terminal" evidence="3">
    <location>
        <begin position="17"/>
        <end position="189"/>
    </location>
</feature>
<evidence type="ECO:0000259" key="2">
    <source>
        <dbReference type="Pfam" id="PF00534"/>
    </source>
</evidence>
<dbReference type="Gene3D" id="3.40.50.2000">
    <property type="entry name" value="Glycogen Phosphorylase B"/>
    <property type="match status" value="2"/>
</dbReference>
<dbReference type="PANTHER" id="PTHR46401:SF2">
    <property type="entry name" value="GLYCOSYLTRANSFERASE WBBK-RELATED"/>
    <property type="match status" value="1"/>
</dbReference>
<dbReference type="GO" id="GO:0016757">
    <property type="term" value="F:glycosyltransferase activity"/>
    <property type="evidence" value="ECO:0007669"/>
    <property type="project" value="UniProtKB-KW"/>
</dbReference>
<evidence type="ECO:0000313" key="4">
    <source>
        <dbReference type="EMBL" id="CAJ35477.1"/>
    </source>
</evidence>
<proteinExistence type="predicted"/>
<protein>
    <submittedName>
        <fullName evidence="4">Glycosyltransferase (Group 1)</fullName>
        <ecNumber evidence="4">2.4.1.-</ecNumber>
    </submittedName>
</protein>
<feature type="domain" description="Glycosyl transferase family 1" evidence="2">
    <location>
        <begin position="199"/>
        <end position="357"/>
    </location>
</feature>
<accession>Q0W816</accession>
<sequence length="380" mass="43049">MSGKKICVVGPSKKFLSGISYYTIRLSNALAAKYGVAVVCFRNLLPKFLFPGHKHVGQDLSDLNFGHDVAVFDGMDWNNPLTWYWAYKFLLREKPDTIILQWWTSSAAHMHMIICLINLRLRAKIILEFHEVVDPFEESILPIRLYSRVMGRLLIRRANGFVTHSDSDKNLLAEKYRMSAERILVIPHGLYDQYKAVDRAEARKSIGIGQEQVIMSFGLIRPYKGIPNLIRAFGELPADVATKSRLLLVGEIWEDRESVVRAIEECPYKDRIVLLDRYVSDDEVAKYFSAADIVVLPYLRASQSGVAHIAMTFGKPIIVSKVGGLQESLADYAGTYFIEPGNISAIKDAILKVLDDKPGPFEPPKRGWEEIVEKYAKLIE</sequence>
<dbReference type="eggNOG" id="arCOG01415">
    <property type="taxonomic scope" value="Archaea"/>
</dbReference>
<keyword evidence="5" id="KW-1185">Reference proteome</keyword>
<dbReference type="SUPFAM" id="SSF53756">
    <property type="entry name" value="UDP-Glycosyltransferase/glycogen phosphorylase"/>
    <property type="match status" value="1"/>
</dbReference>
<evidence type="ECO:0000259" key="3">
    <source>
        <dbReference type="Pfam" id="PF13439"/>
    </source>
</evidence>
<dbReference type="Pfam" id="PF00534">
    <property type="entry name" value="Glycos_transf_1"/>
    <property type="match status" value="1"/>
</dbReference>
<dbReference type="InterPro" id="IPR001296">
    <property type="entry name" value="Glyco_trans_1"/>
</dbReference>
<dbReference type="CAZy" id="GT4">
    <property type="family name" value="Glycosyltransferase Family 4"/>
</dbReference>
<gene>
    <name evidence="4" type="ORF">LRC542</name>
</gene>
<dbReference type="PATRIC" id="fig|351160.9.peg.2760"/>
<dbReference type="AlphaFoldDB" id="Q0W816"/>
<dbReference type="OrthoDB" id="131038at2157"/>
<dbReference type="GeneID" id="5143299"/>
<dbReference type="RefSeq" id="WP_012037017.1">
    <property type="nucleotide sequence ID" value="NC_009464.1"/>
</dbReference>
<dbReference type="STRING" id="351160.LRC542"/>
<dbReference type="Pfam" id="PF13439">
    <property type="entry name" value="Glyco_transf_4"/>
    <property type="match status" value="1"/>
</dbReference>
<evidence type="ECO:0000313" key="5">
    <source>
        <dbReference type="Proteomes" id="UP000000663"/>
    </source>
</evidence>
<dbReference type="KEGG" id="rci:LRC542"/>
<reference evidence="4 5" key="1">
    <citation type="journal article" date="2006" name="Science">
        <title>Genome of rice cluster I archaea -- the key methane producers in the rice rhizosphere.</title>
        <authorList>
            <person name="Erkel C."/>
            <person name="Kube M."/>
            <person name="Reinhardt R."/>
            <person name="Liesack W."/>
        </authorList>
    </citation>
    <scope>NUCLEOTIDE SEQUENCE [LARGE SCALE GENOMIC DNA]</scope>
    <source>
        <strain evidence="5">DSM 22066 / NBRC 105507 / MRE50</strain>
    </source>
</reference>